<evidence type="ECO:0000259" key="11">
    <source>
        <dbReference type="PROSITE" id="PS51030"/>
    </source>
</evidence>
<reference evidence="13" key="1">
    <citation type="submission" date="2022-01" db="EMBL/GenBank/DDBJ databases">
        <title>Genome Sequence Resource for Two Populations of Ditylenchus destructor, the Migratory Endoparasitic Phytonematode.</title>
        <authorList>
            <person name="Zhang H."/>
            <person name="Lin R."/>
            <person name="Xie B."/>
        </authorList>
    </citation>
    <scope>NUCLEOTIDE SEQUENCE</scope>
    <source>
        <strain evidence="13">BazhouSP</strain>
    </source>
</reference>
<evidence type="ECO:0000256" key="2">
    <source>
        <dbReference type="ARBA" id="ARBA00022723"/>
    </source>
</evidence>
<dbReference type="Proteomes" id="UP001201812">
    <property type="component" value="Unassembled WGS sequence"/>
</dbReference>
<evidence type="ECO:0000256" key="4">
    <source>
        <dbReference type="ARBA" id="ARBA00022833"/>
    </source>
</evidence>
<keyword evidence="6" id="KW-0238">DNA-binding</keyword>
<proteinExistence type="inferred from homology"/>
<dbReference type="InterPro" id="IPR013088">
    <property type="entry name" value="Znf_NHR/GATA"/>
</dbReference>
<dbReference type="GO" id="GO:0003700">
    <property type="term" value="F:DNA-binding transcription factor activity"/>
    <property type="evidence" value="ECO:0007669"/>
    <property type="project" value="InterPro"/>
</dbReference>
<evidence type="ECO:0000256" key="7">
    <source>
        <dbReference type="ARBA" id="ARBA00023163"/>
    </source>
</evidence>
<feature type="compositionally biased region" description="Low complexity" evidence="10">
    <location>
        <begin position="131"/>
        <end position="145"/>
    </location>
</feature>
<keyword evidence="14" id="KW-1185">Reference proteome</keyword>
<keyword evidence="4" id="KW-0862">Zinc</keyword>
<organism evidence="13 14">
    <name type="scientific">Ditylenchus destructor</name>
    <dbReference type="NCBI Taxonomy" id="166010"/>
    <lineage>
        <taxon>Eukaryota</taxon>
        <taxon>Metazoa</taxon>
        <taxon>Ecdysozoa</taxon>
        <taxon>Nematoda</taxon>
        <taxon>Chromadorea</taxon>
        <taxon>Rhabditida</taxon>
        <taxon>Tylenchina</taxon>
        <taxon>Tylenchomorpha</taxon>
        <taxon>Sphaerularioidea</taxon>
        <taxon>Anguinidae</taxon>
        <taxon>Anguininae</taxon>
        <taxon>Ditylenchus</taxon>
    </lineage>
</organism>
<dbReference type="SUPFAM" id="SSF57716">
    <property type="entry name" value="Glucocorticoid receptor-like (DNA-binding domain)"/>
    <property type="match status" value="1"/>
</dbReference>
<evidence type="ECO:0000259" key="12">
    <source>
        <dbReference type="PROSITE" id="PS51843"/>
    </source>
</evidence>
<dbReference type="PROSITE" id="PS51843">
    <property type="entry name" value="NR_LBD"/>
    <property type="match status" value="1"/>
</dbReference>
<sequence length="1100" mass="116429">MSESDHRSADSPLDLVSEQTRESPENGPSLEAISSKIVEIASRGQLPSCCPVSPDSSSGSSVNQSQTHQSNHSGQISPPTSSKAGGLSQMSENGTESSIPLTNASSLSQLPTFAQPNQARFPDAGVTVMPGTGSLGSPLSSSSSNGVGGGGSAFRPIGEMDQKPHGGLMASQSGGNLLQNHFLFGAQSAAAGKRPLSANISLPPSLSSPAMAATQRALLDLKSPLIECPPLPGLFPQLGPTQTDSNGQNIPPDFNFNRAQLAAVAHQQKMAQLNGILGPGSSQNHIFSMMQAVAANNFILRQQQQHQSKNPGMIGSQTGPLPSSLGPAGAANAALMTSFLQQLQAAGQQPGGSPGVAPFMPSNPHHNSAAVATSNSMDLSLNGTQSAVQARLCRDILASQLQNANGSRNGQNNNGNDGDSQMNGTELCVVCGDKASGRHYGAISCEGCKGFFKRSIRKQTLKNQILQIAYVCRGAKDCPVTKFHRNRCQFCRLRKCLSMGMKTVQAERRPMNAALAAAASAVAQMGSGSPSSAKYAKMNNGMGLPSSGNQSTPTTTSAALCRSTSVNSSVGNSVQYSGSRISPPIMSSNQYLQQGLLAIVQQQNQNQNQASGPSVSDFLMQLNQNHTISGPISFSSSITSTTTNSTTTSSSSNSKIKLERKYSSDATSTTTTTLDICGGADGNGHGRPASGSASPTTPASPTAPVGTTTPTRSENGNSGCPHSEYDPDCCCQLMTAATTSSAAPSPISSGSIARNELNRTESEDEPTSPTGSSNSDLSLQRSVSCFPLFSAERAIFELPIPQPQPQELNIQFICETASRLLFLSVHWIKNVRALAVKPFYLESTMKSKWCDVFVLGLMQCADEFRLPNMLNAMNNHLSTCAKFGQLKAEKYEEVNKQINHLLTFVNRTRSHKLSSVEYAYLKAIAFTSNDLPNNDQNSEEPASSAQQQHQISHFGRQLNVQACQELYDHILVNVKKGDSNGANMTNERANIAAVERFSQLLQLLPCLRWFKQSVLVELFFSGLIGSLSIETVMPFILSMDVMQIFDNKNNNLPNGQMASGQAGAAMQNLSCGNGRSLLEQQQQNLLALATNTATAGIKNF</sequence>
<name>A0AAD4MT25_9BILA</name>
<keyword evidence="8 13" id="KW-0675">Receptor</keyword>
<feature type="domain" description="Nuclear receptor" evidence="11">
    <location>
        <begin position="425"/>
        <end position="508"/>
    </location>
</feature>
<gene>
    <name evidence="13" type="ORF">DdX_14961</name>
</gene>
<dbReference type="InterPro" id="IPR001628">
    <property type="entry name" value="Znf_hrmn_rcpt"/>
</dbReference>
<dbReference type="InterPro" id="IPR000536">
    <property type="entry name" value="Nucl_hrmn_rcpt_lig-bd"/>
</dbReference>
<evidence type="ECO:0000256" key="5">
    <source>
        <dbReference type="ARBA" id="ARBA00023015"/>
    </source>
</evidence>
<evidence type="ECO:0000313" key="14">
    <source>
        <dbReference type="Proteomes" id="UP001201812"/>
    </source>
</evidence>
<dbReference type="PRINTS" id="PR00047">
    <property type="entry name" value="STROIDFINGER"/>
</dbReference>
<dbReference type="SUPFAM" id="SSF48508">
    <property type="entry name" value="Nuclear receptor ligand-binding domain"/>
    <property type="match status" value="1"/>
</dbReference>
<evidence type="ECO:0000256" key="9">
    <source>
        <dbReference type="ARBA" id="ARBA00023242"/>
    </source>
</evidence>
<keyword evidence="2" id="KW-0479">Metal-binding</keyword>
<comment type="similarity">
    <text evidence="1">Belongs to the nuclear hormone receptor family.</text>
</comment>
<evidence type="ECO:0000256" key="8">
    <source>
        <dbReference type="ARBA" id="ARBA00023170"/>
    </source>
</evidence>
<feature type="compositionally biased region" description="Low complexity" evidence="10">
    <location>
        <begin position="48"/>
        <end position="66"/>
    </location>
</feature>
<evidence type="ECO:0000256" key="10">
    <source>
        <dbReference type="SAM" id="MobiDB-lite"/>
    </source>
</evidence>
<feature type="region of interest" description="Disordered" evidence="10">
    <location>
        <begin position="1"/>
        <end position="102"/>
    </location>
</feature>
<feature type="compositionally biased region" description="Low complexity" evidence="10">
    <location>
        <begin position="741"/>
        <end position="753"/>
    </location>
</feature>
<comment type="caution">
    <text evidence="13">The sequence shown here is derived from an EMBL/GenBank/DDBJ whole genome shotgun (WGS) entry which is preliminary data.</text>
</comment>
<accession>A0AAD4MT25</accession>
<dbReference type="InterPro" id="IPR035500">
    <property type="entry name" value="NHR-like_dom_sf"/>
</dbReference>
<dbReference type="Gene3D" id="3.30.50.10">
    <property type="entry name" value="Erythroid Transcription Factor GATA-1, subunit A"/>
    <property type="match status" value="1"/>
</dbReference>
<dbReference type="Pfam" id="PF00105">
    <property type="entry name" value="zf-C4"/>
    <property type="match status" value="1"/>
</dbReference>
<evidence type="ECO:0000256" key="3">
    <source>
        <dbReference type="ARBA" id="ARBA00022771"/>
    </source>
</evidence>
<dbReference type="SMART" id="SM00399">
    <property type="entry name" value="ZnF_C4"/>
    <property type="match status" value="1"/>
</dbReference>
<keyword evidence="7" id="KW-0804">Transcription</keyword>
<dbReference type="EMBL" id="JAKKPZ010000084">
    <property type="protein sequence ID" value="KAI1703326.1"/>
    <property type="molecule type" value="Genomic_DNA"/>
</dbReference>
<evidence type="ECO:0000256" key="6">
    <source>
        <dbReference type="ARBA" id="ARBA00023125"/>
    </source>
</evidence>
<dbReference type="InterPro" id="IPR050274">
    <property type="entry name" value="Nuclear_hormone_rcpt_NR2"/>
</dbReference>
<keyword evidence="5" id="KW-0805">Transcription regulation</keyword>
<dbReference type="PROSITE" id="PS00031">
    <property type="entry name" value="NUCLEAR_REC_DBD_1"/>
    <property type="match status" value="1"/>
</dbReference>
<feature type="domain" description="NR LBD" evidence="12">
    <location>
        <begin position="780"/>
        <end position="1040"/>
    </location>
</feature>
<feature type="compositionally biased region" description="Polar residues" evidence="10">
    <location>
        <begin position="67"/>
        <end position="102"/>
    </location>
</feature>
<dbReference type="PANTHER" id="PTHR24083">
    <property type="entry name" value="NUCLEAR HORMONE RECEPTOR"/>
    <property type="match status" value="1"/>
</dbReference>
<feature type="compositionally biased region" description="Low complexity" evidence="10">
    <location>
        <begin position="688"/>
        <end position="711"/>
    </location>
</feature>
<evidence type="ECO:0000313" key="13">
    <source>
        <dbReference type="EMBL" id="KAI1703326.1"/>
    </source>
</evidence>
<evidence type="ECO:0000256" key="1">
    <source>
        <dbReference type="ARBA" id="ARBA00005993"/>
    </source>
</evidence>
<feature type="region of interest" description="Disordered" evidence="10">
    <location>
        <begin position="131"/>
        <end position="151"/>
    </location>
</feature>
<dbReference type="AlphaFoldDB" id="A0AAD4MT25"/>
<feature type="region of interest" description="Disordered" evidence="10">
    <location>
        <begin position="741"/>
        <end position="778"/>
    </location>
</feature>
<dbReference type="Pfam" id="PF00104">
    <property type="entry name" value="Hormone_recep"/>
    <property type="match status" value="1"/>
</dbReference>
<dbReference type="PROSITE" id="PS51030">
    <property type="entry name" value="NUCLEAR_REC_DBD_2"/>
    <property type="match status" value="1"/>
</dbReference>
<dbReference type="Gene3D" id="1.10.565.10">
    <property type="entry name" value="Retinoid X Receptor"/>
    <property type="match status" value="1"/>
</dbReference>
<dbReference type="GO" id="GO:0043565">
    <property type="term" value="F:sequence-specific DNA binding"/>
    <property type="evidence" value="ECO:0007669"/>
    <property type="project" value="InterPro"/>
</dbReference>
<protein>
    <submittedName>
        <fullName evidence="13">Ligand-binding domain of nuclear hormone receptor domain-containing protein</fullName>
    </submittedName>
</protein>
<dbReference type="GO" id="GO:0008270">
    <property type="term" value="F:zinc ion binding"/>
    <property type="evidence" value="ECO:0007669"/>
    <property type="project" value="UniProtKB-KW"/>
</dbReference>
<feature type="compositionally biased region" description="Polar residues" evidence="10">
    <location>
        <begin position="767"/>
        <end position="778"/>
    </location>
</feature>
<feature type="compositionally biased region" description="Low complexity" evidence="10">
    <location>
        <begin position="630"/>
        <end position="654"/>
    </location>
</feature>
<keyword evidence="3" id="KW-0863">Zinc-finger</keyword>
<keyword evidence="9" id="KW-0539">Nucleus</keyword>
<feature type="region of interest" description="Disordered" evidence="10">
    <location>
        <begin position="630"/>
        <end position="719"/>
    </location>
</feature>